<dbReference type="SUPFAM" id="SSF52954">
    <property type="entry name" value="Class II aaRS ABD-related"/>
    <property type="match status" value="1"/>
</dbReference>
<dbReference type="RefSeq" id="WP_022768994.1">
    <property type="nucleotide sequence ID" value="NC_022575.1"/>
</dbReference>
<evidence type="ECO:0000313" key="9">
    <source>
        <dbReference type="Proteomes" id="UP000017119"/>
    </source>
</evidence>
<organism evidence="8 9">
    <name type="scientific">Mycoplasma parvum str. Indiana</name>
    <dbReference type="NCBI Taxonomy" id="1403316"/>
    <lineage>
        <taxon>Bacteria</taxon>
        <taxon>Bacillati</taxon>
        <taxon>Mycoplasmatota</taxon>
        <taxon>Mollicutes</taxon>
        <taxon>Mycoplasmataceae</taxon>
        <taxon>Mycoplasma</taxon>
    </lineage>
</organism>
<dbReference type="InterPro" id="IPR027031">
    <property type="entry name" value="Gly-tRNA_synthase/POLG2"/>
</dbReference>
<keyword evidence="3" id="KW-0547">Nucleotide-binding</keyword>
<name>U5NC69_9MOLU</name>
<dbReference type="SUPFAM" id="SSF55681">
    <property type="entry name" value="Class II aaRS and biotin synthetases"/>
    <property type="match status" value="1"/>
</dbReference>
<dbReference type="GO" id="GO:0005737">
    <property type="term" value="C:cytoplasm"/>
    <property type="evidence" value="ECO:0007669"/>
    <property type="project" value="TreeGrafter"/>
</dbReference>
<dbReference type="InterPro" id="IPR004154">
    <property type="entry name" value="Anticodon-bd"/>
</dbReference>
<evidence type="ECO:0000256" key="1">
    <source>
        <dbReference type="ARBA" id="ARBA00022490"/>
    </source>
</evidence>
<sequence>MSEIEKYLIEKGFLYPSNSIYGKLENSWDYGHLGVLLKNNLKQAWIDYFVTKSSNVLLYEGNILTSREIWEASGHLKNFEKELIECKNCNKRYEVEQQLLNKCKYCGSSEFSEAKKFQLIFKTDKYYLRPETAQTIFANIKLISLNSKLNLPFSVAQIGKSFRNEVTPEKTIFRTKEFEQLEFEEFTFPEKAEETLKQQVEQIKKFLVEKLEFPTSSFSFESVPKGELPHYSLQNYDLHYNFEFGREELWGIANRGNYDLSSHQEYSGEKLHFQIEDNSKVILPHVIEHSLGLNRLMLALINEKLLNIGNKKWKTLSLPIFLSPYKFAVLPLTKEQLKDANKLFSYLQKFSFSVILSHKGSIGKRYREQDEIGTPYCLTVDFESGNWEALSFSLTLRKRDSGEQIRITKEKLRDYILLALNVSKELW</sequence>
<dbReference type="PATRIC" id="fig|1403316.3.peg.99"/>
<dbReference type="GO" id="GO:0004820">
    <property type="term" value="F:glycine-tRNA ligase activity"/>
    <property type="evidence" value="ECO:0007669"/>
    <property type="project" value="TreeGrafter"/>
</dbReference>
<dbReference type="Gene3D" id="3.40.50.800">
    <property type="entry name" value="Anticodon-binding domain"/>
    <property type="match status" value="1"/>
</dbReference>
<dbReference type="InterPro" id="IPR006195">
    <property type="entry name" value="aa-tRNA-synth_II"/>
</dbReference>
<dbReference type="PRINTS" id="PR01043">
    <property type="entry name" value="TRNASYNTHGLY"/>
</dbReference>
<evidence type="ECO:0000313" key="8">
    <source>
        <dbReference type="EMBL" id="AGX88890.1"/>
    </source>
</evidence>
<dbReference type="PANTHER" id="PTHR10745:SF8">
    <property type="entry name" value="DNA POLYMERASE SUBUNIT GAMMA-2, MITOCHONDRIAL"/>
    <property type="match status" value="1"/>
</dbReference>
<protein>
    <submittedName>
        <fullName evidence="8">Glycyl-tRNA synthetase</fullName>
    </submittedName>
</protein>
<evidence type="ECO:0000256" key="4">
    <source>
        <dbReference type="ARBA" id="ARBA00022840"/>
    </source>
</evidence>
<feature type="domain" description="Aminoacyl-transfer RNA synthetases class-II family profile" evidence="7">
    <location>
        <begin position="34"/>
        <end position="331"/>
    </location>
</feature>
<dbReference type="Gene3D" id="3.30.930.10">
    <property type="entry name" value="Bira Bifunctional Protein, Domain 2"/>
    <property type="match status" value="1"/>
</dbReference>
<evidence type="ECO:0000256" key="6">
    <source>
        <dbReference type="ARBA" id="ARBA00023146"/>
    </source>
</evidence>
<proteinExistence type="predicted"/>
<keyword evidence="4" id="KW-0067">ATP-binding</keyword>
<keyword evidence="5" id="KW-0648">Protein biosynthesis</keyword>
<evidence type="ECO:0000256" key="5">
    <source>
        <dbReference type="ARBA" id="ARBA00022917"/>
    </source>
</evidence>
<keyword evidence="2" id="KW-0436">Ligase</keyword>
<dbReference type="OrthoDB" id="9760853at2"/>
<dbReference type="PANTHER" id="PTHR10745">
    <property type="entry name" value="GLYCYL-TRNA SYNTHETASE/DNA POLYMERASE SUBUNIT GAMMA-2"/>
    <property type="match status" value="1"/>
</dbReference>
<reference evidence="8 9" key="1">
    <citation type="journal article" date="2013" name="Genome Announc.">
        <title>Genome Sequence of Mycoplasma parvum (Formerly Eperythrozoon parvum), a Diminutive Hemoplasma of the Pig.</title>
        <authorList>
            <person name="do Nascimento N.C."/>
            <person name="Dos Santos A.P."/>
            <person name="Chu Y."/>
            <person name="Guimaraes A.M."/>
            <person name="Pagliaro A."/>
            <person name="Messick J.B."/>
        </authorList>
    </citation>
    <scope>NUCLEOTIDE SEQUENCE [LARGE SCALE GENOMIC DNA]</scope>
    <source>
        <strain evidence="8 9">Indiana</strain>
    </source>
</reference>
<dbReference type="KEGG" id="mpv:PRV_00610"/>
<dbReference type="InterPro" id="IPR002314">
    <property type="entry name" value="aa-tRNA-synt_IIb"/>
</dbReference>
<dbReference type="Pfam" id="PF03129">
    <property type="entry name" value="HGTP_anticodon"/>
    <property type="match status" value="1"/>
</dbReference>
<dbReference type="NCBIfam" id="NF003211">
    <property type="entry name" value="PRK04173.1"/>
    <property type="match status" value="1"/>
</dbReference>
<evidence type="ECO:0000259" key="7">
    <source>
        <dbReference type="PROSITE" id="PS50862"/>
    </source>
</evidence>
<dbReference type="PROSITE" id="PS50862">
    <property type="entry name" value="AA_TRNA_LIGASE_II"/>
    <property type="match status" value="1"/>
</dbReference>
<dbReference type="Proteomes" id="UP000017119">
    <property type="component" value="Chromosome"/>
</dbReference>
<evidence type="ECO:0000256" key="3">
    <source>
        <dbReference type="ARBA" id="ARBA00022741"/>
    </source>
</evidence>
<dbReference type="GO" id="GO:0005524">
    <property type="term" value="F:ATP binding"/>
    <property type="evidence" value="ECO:0007669"/>
    <property type="project" value="UniProtKB-KW"/>
</dbReference>
<evidence type="ECO:0000256" key="2">
    <source>
        <dbReference type="ARBA" id="ARBA00022598"/>
    </source>
</evidence>
<keyword evidence="1" id="KW-0963">Cytoplasm</keyword>
<accession>U5NC69</accession>
<keyword evidence="6 8" id="KW-0030">Aminoacyl-tRNA synthetase</keyword>
<keyword evidence="9" id="KW-1185">Reference proteome</keyword>
<dbReference type="Pfam" id="PF00587">
    <property type="entry name" value="tRNA-synt_2b"/>
    <property type="match status" value="1"/>
</dbReference>
<dbReference type="InterPro" id="IPR045864">
    <property type="entry name" value="aa-tRNA-synth_II/BPL/LPL"/>
</dbReference>
<dbReference type="EMBL" id="CP006771">
    <property type="protein sequence ID" value="AGX88890.1"/>
    <property type="molecule type" value="Genomic_DNA"/>
</dbReference>
<dbReference type="AlphaFoldDB" id="U5NC69"/>
<dbReference type="STRING" id="1403316.PRV_00610"/>
<dbReference type="InterPro" id="IPR036621">
    <property type="entry name" value="Anticodon-bd_dom_sf"/>
</dbReference>
<gene>
    <name evidence="8" type="ORF">PRV_00610</name>
</gene>
<dbReference type="GO" id="GO:0006426">
    <property type="term" value="P:glycyl-tRNA aminoacylation"/>
    <property type="evidence" value="ECO:0007669"/>
    <property type="project" value="TreeGrafter"/>
</dbReference>
<dbReference type="HOGENOM" id="CLU_015515_2_0_14"/>